<proteinExistence type="predicted"/>
<keyword evidence="2" id="KW-1185">Reference proteome</keyword>
<sequence length="150" mass="17191">MGKNNIHSFCNIPLRYEGEKVQLSHQQETNEGYAVKIEIERSIHSEISPNDVLTALQSCDFDDDRGDMIIKDRKYSFKFIPPKAATFTLGDAPANSEDISSRFLGTVFISQYTSHASDVFGDKREWQLQQSYRKFHKPTPFGYDDTSRSN</sequence>
<dbReference type="AlphaFoldDB" id="A0AAD8LS25"/>
<dbReference type="EMBL" id="JAVEPI010000002">
    <property type="protein sequence ID" value="KAK1443622.1"/>
    <property type="molecule type" value="Genomic_DNA"/>
</dbReference>
<comment type="caution">
    <text evidence="1">The sequence shown here is derived from an EMBL/GenBank/DDBJ whole genome shotgun (WGS) entry which is preliminary data.</text>
</comment>
<organism evidence="1 2">
    <name type="scientific">Babesia gibsoni</name>
    <dbReference type="NCBI Taxonomy" id="33632"/>
    <lineage>
        <taxon>Eukaryota</taxon>
        <taxon>Sar</taxon>
        <taxon>Alveolata</taxon>
        <taxon>Apicomplexa</taxon>
        <taxon>Aconoidasida</taxon>
        <taxon>Piroplasmida</taxon>
        <taxon>Babesiidae</taxon>
        <taxon>Babesia</taxon>
    </lineage>
</organism>
<protein>
    <submittedName>
        <fullName evidence="1">Uncharacterized protein</fullName>
    </submittedName>
</protein>
<name>A0AAD8LS25_BABGI</name>
<reference evidence="1" key="1">
    <citation type="submission" date="2023-08" db="EMBL/GenBank/DDBJ databases">
        <title>Draft sequence of the Babesia gibsoni genome.</title>
        <authorList>
            <person name="Yamagishi J.Y."/>
            <person name="Xuan X.X."/>
        </authorList>
    </citation>
    <scope>NUCLEOTIDE SEQUENCE</scope>
    <source>
        <strain evidence="1">Azabu</strain>
    </source>
</reference>
<dbReference type="Proteomes" id="UP001230268">
    <property type="component" value="Unassembled WGS sequence"/>
</dbReference>
<gene>
    <name evidence="1" type="ORF">BgAZ_204980</name>
</gene>
<accession>A0AAD8LS25</accession>
<evidence type="ECO:0000313" key="1">
    <source>
        <dbReference type="EMBL" id="KAK1443622.1"/>
    </source>
</evidence>
<evidence type="ECO:0000313" key="2">
    <source>
        <dbReference type="Proteomes" id="UP001230268"/>
    </source>
</evidence>